<comment type="caution">
    <text evidence="7">Lacks conserved residue(s) required for the propagation of feature annotation.</text>
</comment>
<proteinExistence type="inferred from homology"/>
<gene>
    <name evidence="8" type="ORF">PHYEVI_LOCUS1442</name>
</gene>
<dbReference type="GO" id="GO:0015267">
    <property type="term" value="F:channel activity"/>
    <property type="evidence" value="ECO:0007669"/>
    <property type="project" value="TreeGrafter"/>
</dbReference>
<keyword evidence="5 7" id="KW-0472">Membrane</keyword>
<dbReference type="InterPro" id="IPR007248">
    <property type="entry name" value="Mpv17_PMP22"/>
</dbReference>
<evidence type="ECO:0000313" key="9">
    <source>
        <dbReference type="Proteomes" id="UP001153712"/>
    </source>
</evidence>
<evidence type="ECO:0000256" key="3">
    <source>
        <dbReference type="ARBA" id="ARBA00022692"/>
    </source>
</evidence>
<accession>A0A9N9TGJ7</accession>
<feature type="transmembrane region" description="Helical" evidence="7">
    <location>
        <begin position="52"/>
        <end position="71"/>
    </location>
</feature>
<dbReference type="Proteomes" id="UP001153712">
    <property type="component" value="Chromosome 1"/>
</dbReference>
<evidence type="ECO:0000256" key="5">
    <source>
        <dbReference type="ARBA" id="ARBA00023136"/>
    </source>
</evidence>
<dbReference type="AlphaFoldDB" id="A0A9N9TGJ7"/>
<sequence length="181" mass="20755">MSRLLLTYKRLLTKHPVKTQCIQAGVLCGTGDLIAQAVIEKKPLKNINLQRTGVFLTLGTFWIGPSVTMWYRCLFKFFGDKGKFVALKKVAVDQLLFVPPFQICTISAINILQGHDLEFAKEQLRLKYADILIAGYKLWPAVQVVNFYFVPLNYQTLYVQTVALFWNSYVSWKTQQGIIKE</sequence>
<dbReference type="GO" id="GO:0016020">
    <property type="term" value="C:membrane"/>
    <property type="evidence" value="ECO:0007669"/>
    <property type="project" value="UniProtKB-SubCell"/>
</dbReference>
<evidence type="ECO:0000256" key="2">
    <source>
        <dbReference type="ARBA" id="ARBA00006824"/>
    </source>
</evidence>
<keyword evidence="9" id="KW-1185">Reference proteome</keyword>
<protein>
    <recommendedName>
        <fullName evidence="6">Mitochondrial inner membrane protein Mpv17</fullName>
    </recommendedName>
</protein>
<dbReference type="PANTHER" id="PTHR11266:SF17">
    <property type="entry name" value="PROTEIN MPV17"/>
    <property type="match status" value="1"/>
</dbReference>
<reference evidence="8" key="1">
    <citation type="submission" date="2022-01" db="EMBL/GenBank/DDBJ databases">
        <authorList>
            <person name="King R."/>
        </authorList>
    </citation>
    <scope>NUCLEOTIDE SEQUENCE</scope>
</reference>
<dbReference type="EMBL" id="OU900094">
    <property type="protein sequence ID" value="CAG9854982.1"/>
    <property type="molecule type" value="Genomic_DNA"/>
</dbReference>
<dbReference type="OrthoDB" id="430207at2759"/>
<dbReference type="GO" id="GO:0005739">
    <property type="term" value="C:mitochondrion"/>
    <property type="evidence" value="ECO:0007669"/>
    <property type="project" value="TreeGrafter"/>
</dbReference>
<comment type="subcellular location">
    <subcellularLocation>
        <location evidence="1">Membrane</location>
        <topology evidence="1">Multi-pass membrane protein</topology>
    </subcellularLocation>
</comment>
<evidence type="ECO:0000256" key="7">
    <source>
        <dbReference type="RuleBase" id="RU363053"/>
    </source>
</evidence>
<dbReference type="Pfam" id="PF04117">
    <property type="entry name" value="Mpv17_PMP22"/>
    <property type="match status" value="1"/>
</dbReference>
<keyword evidence="4 7" id="KW-1133">Transmembrane helix</keyword>
<name>A0A9N9TGJ7_PHYSR</name>
<comment type="similarity">
    <text evidence="2 7">Belongs to the peroxisomal membrane protein PXMP2/4 family.</text>
</comment>
<evidence type="ECO:0000313" key="8">
    <source>
        <dbReference type="EMBL" id="CAG9854982.1"/>
    </source>
</evidence>
<dbReference type="GO" id="GO:1901858">
    <property type="term" value="P:regulation of mitochondrial DNA metabolic process"/>
    <property type="evidence" value="ECO:0007669"/>
    <property type="project" value="TreeGrafter"/>
</dbReference>
<organism evidence="8 9">
    <name type="scientific">Phyllotreta striolata</name>
    <name type="common">Striped flea beetle</name>
    <name type="synonym">Crioceris striolata</name>
    <dbReference type="NCBI Taxonomy" id="444603"/>
    <lineage>
        <taxon>Eukaryota</taxon>
        <taxon>Metazoa</taxon>
        <taxon>Ecdysozoa</taxon>
        <taxon>Arthropoda</taxon>
        <taxon>Hexapoda</taxon>
        <taxon>Insecta</taxon>
        <taxon>Pterygota</taxon>
        <taxon>Neoptera</taxon>
        <taxon>Endopterygota</taxon>
        <taxon>Coleoptera</taxon>
        <taxon>Polyphaga</taxon>
        <taxon>Cucujiformia</taxon>
        <taxon>Chrysomeloidea</taxon>
        <taxon>Chrysomelidae</taxon>
        <taxon>Galerucinae</taxon>
        <taxon>Alticini</taxon>
        <taxon>Phyllotreta</taxon>
    </lineage>
</organism>
<evidence type="ECO:0000256" key="4">
    <source>
        <dbReference type="ARBA" id="ARBA00022989"/>
    </source>
</evidence>
<evidence type="ECO:0000256" key="6">
    <source>
        <dbReference type="ARBA" id="ARBA00049743"/>
    </source>
</evidence>
<keyword evidence="3 7" id="KW-0812">Transmembrane</keyword>
<dbReference type="PANTHER" id="PTHR11266">
    <property type="entry name" value="PEROXISOMAL MEMBRANE PROTEIN 2, PXMP2 MPV17"/>
    <property type="match status" value="1"/>
</dbReference>
<evidence type="ECO:0000256" key="1">
    <source>
        <dbReference type="ARBA" id="ARBA00004141"/>
    </source>
</evidence>